<dbReference type="InterPro" id="IPR046336">
    <property type="entry name" value="Lon_prtase_N_sf"/>
</dbReference>
<comment type="catalytic activity">
    <reaction evidence="9 10 11">
        <text>Hydrolysis of proteins in presence of ATP.</text>
        <dbReference type="EC" id="3.4.21.53"/>
    </reaction>
</comment>
<dbReference type="InterPro" id="IPR003111">
    <property type="entry name" value="Lon_prtase_N"/>
</dbReference>
<dbReference type="InterPro" id="IPR027417">
    <property type="entry name" value="P-loop_NTPase"/>
</dbReference>
<dbReference type="InterPro" id="IPR014721">
    <property type="entry name" value="Ribsml_uS5_D2-typ_fold_subgr"/>
</dbReference>
<dbReference type="Gene3D" id="3.30.230.10">
    <property type="match status" value="1"/>
</dbReference>
<dbReference type="Gene3D" id="3.40.50.300">
    <property type="entry name" value="P-loop containing nucleotide triphosphate hydrolases"/>
    <property type="match status" value="1"/>
</dbReference>
<dbReference type="InterPro" id="IPR003959">
    <property type="entry name" value="ATPase_AAA_core"/>
</dbReference>
<comment type="function">
    <text evidence="9">ATP-dependent serine protease that mediates the selective degradation of mutant and abnormal proteins as well as certain short-lived regulatory proteins. Required for cellular homeostasis and for survival from DNA damage and developmental changes induced by stress. Degrades polypeptides processively to yield small peptide fragments that are 5 to 10 amino acids long. Binds to DNA in a double-stranded, site-specific manner.</text>
</comment>
<evidence type="ECO:0000256" key="6">
    <source>
        <dbReference type="ARBA" id="ARBA00022825"/>
    </source>
</evidence>
<evidence type="ECO:0000256" key="7">
    <source>
        <dbReference type="ARBA" id="ARBA00022840"/>
    </source>
</evidence>
<dbReference type="EC" id="3.4.21.53" evidence="9 10"/>
<comment type="caution">
    <text evidence="16">The sequence shown here is derived from an EMBL/GenBank/DDBJ whole genome shotgun (WGS) entry which is preliminary data.</text>
</comment>
<dbReference type="PIRSF" id="PIRSF001174">
    <property type="entry name" value="Lon_proteas"/>
    <property type="match status" value="1"/>
</dbReference>
<evidence type="ECO:0000256" key="5">
    <source>
        <dbReference type="ARBA" id="ARBA00022801"/>
    </source>
</evidence>
<dbReference type="SUPFAM" id="SSF54211">
    <property type="entry name" value="Ribosomal protein S5 domain 2-like"/>
    <property type="match status" value="1"/>
</dbReference>
<evidence type="ECO:0000313" key="16">
    <source>
        <dbReference type="EMBL" id="MEB4794864.1"/>
    </source>
</evidence>
<dbReference type="Pfam" id="PF00004">
    <property type="entry name" value="AAA"/>
    <property type="match status" value="1"/>
</dbReference>
<comment type="subcellular location">
    <subcellularLocation>
        <location evidence="1 9 10">Cytoplasm</location>
    </subcellularLocation>
</comment>
<sequence length="781" mass="87467">MGPGKIKVRRLPLLPLRGLLVYPSMVLHLDVGREKSVKALERAMVDDSMILLCSQSEINIEEPSKEDIYRIGTIAKVRQMLKLPNGTIRVLVEGVLRAEIVEYLVNDEYYEVTARELPEQEITDPEIDALMRTVLNQFEHYINLSKKVTPETLAAVSDIDEPGRLADVICSHLSLKIKDKQDILETVDVRERLEKMLNILNNEREVLELERKISQRVKKQMEKTQKEYYLREQMKAIQKELGDKEGRAGEVDELRSQLSEAELPDKVREKVEKEIDRLEKMPATSAEGGVIRNYIDWLLGLPWSKSTVDDLDLNIAEEILNEDHFGLEKPKERVLEYLAVQKLVKKLKGPILCLVGPPGVGKTSIARSIARSMGRQFIRISLGGVRDEAEIRGHRRTYVGAMPGRIIQGMKNAGANNPVFLLDEIDKMAMDFRGDPASALLEVLDPEQNSTFSDHFIEVPFDLSNVMFVTTANAVHNIPRPLLDRMEVLYIPGYTEIEKMQIAKKYLLPKQKRDHGLEEDQLVVDDAALMKIVRDYTREAGVRNLEQQVAGMNRKAAKKIVSDPSTPVHVTEENLKDYLGPVKFRYNVAEEKDQIGAVTGLAWTEVGGDTLVIEVTVMQGTGKLTLTGKLGDVMKESAQAAFSYTRTRADVLGIAPDFHEKNDIHIHIPEGAIPKDGPSAGITMATALISALTNIPVSRSVAMTGEITLRGRVLPIGGLKEKALAAHRAGIRTILLPQDNEKDIVEIPESVRDEMTFIPVSHMDQVLEHALVKNRPPAHVG</sequence>
<evidence type="ECO:0000256" key="13">
    <source>
        <dbReference type="SAM" id="Coils"/>
    </source>
</evidence>
<accession>A0ABU6DAT1</accession>
<dbReference type="RefSeq" id="WP_127455279.1">
    <property type="nucleotide sequence ID" value="NZ_JAROBY010000018.1"/>
</dbReference>
<proteinExistence type="evidence at transcript level"/>
<dbReference type="Gene3D" id="1.20.5.5270">
    <property type="match status" value="1"/>
</dbReference>
<evidence type="ECO:0000256" key="11">
    <source>
        <dbReference type="PROSITE-ProRule" id="PRU01122"/>
    </source>
</evidence>
<dbReference type="PRINTS" id="PR00830">
    <property type="entry name" value="ENDOLAPTASE"/>
</dbReference>
<name>A0ABU6DAT1_9BACL</name>
<reference evidence="16 17" key="1">
    <citation type="submission" date="2023-03" db="EMBL/GenBank/DDBJ databases">
        <title>Bacillus Genome Sequencing.</title>
        <authorList>
            <person name="Dunlap C."/>
        </authorList>
    </citation>
    <scope>NUCLEOTIDE SEQUENCE [LARGE SCALE GENOMIC DNA]</scope>
    <source>
        <strain evidence="16 17">NRS-1351</strain>
    </source>
</reference>
<organism evidence="16 17">
    <name type="scientific">Paenibacillus chondroitinus</name>
    <dbReference type="NCBI Taxonomy" id="59842"/>
    <lineage>
        <taxon>Bacteria</taxon>
        <taxon>Bacillati</taxon>
        <taxon>Bacillota</taxon>
        <taxon>Bacilli</taxon>
        <taxon>Bacillales</taxon>
        <taxon>Paenibacillaceae</taxon>
        <taxon>Paenibacillus</taxon>
    </lineage>
</organism>
<feature type="active site" evidence="9 11">
    <location>
        <position position="679"/>
    </location>
</feature>
<feature type="coiled-coil region" evidence="13">
    <location>
        <begin position="190"/>
        <end position="227"/>
    </location>
</feature>
<dbReference type="EMBL" id="JAROBY010000018">
    <property type="protein sequence ID" value="MEB4794864.1"/>
    <property type="molecule type" value="Genomic_DNA"/>
</dbReference>
<dbReference type="Pfam" id="PF02190">
    <property type="entry name" value="LON_substr_bdg"/>
    <property type="match status" value="1"/>
</dbReference>
<keyword evidence="13" id="KW-0175">Coiled coil</keyword>
<comment type="induction">
    <text evidence="9">By heat shock.</text>
</comment>
<dbReference type="NCBIfam" id="TIGR00763">
    <property type="entry name" value="lon"/>
    <property type="match status" value="1"/>
</dbReference>
<keyword evidence="2 9" id="KW-0963">Cytoplasm</keyword>
<dbReference type="Pfam" id="PF05362">
    <property type="entry name" value="Lon_C"/>
    <property type="match status" value="1"/>
</dbReference>
<dbReference type="CDD" id="cd19500">
    <property type="entry name" value="RecA-like_Lon"/>
    <property type="match status" value="1"/>
</dbReference>
<keyword evidence="4 9" id="KW-0547">Nucleotide-binding</keyword>
<dbReference type="InterPro" id="IPR003593">
    <property type="entry name" value="AAA+_ATPase"/>
</dbReference>
<dbReference type="PROSITE" id="PS51786">
    <property type="entry name" value="LON_PROTEOLYTIC"/>
    <property type="match status" value="1"/>
</dbReference>
<dbReference type="NCBIfam" id="NF008053">
    <property type="entry name" value="PRK10787.1"/>
    <property type="match status" value="1"/>
</dbReference>
<dbReference type="SMART" id="SM00382">
    <property type="entry name" value="AAA"/>
    <property type="match status" value="1"/>
</dbReference>
<dbReference type="SUPFAM" id="SSF52540">
    <property type="entry name" value="P-loop containing nucleoside triphosphate hydrolases"/>
    <property type="match status" value="1"/>
</dbReference>
<dbReference type="Proteomes" id="UP001355653">
    <property type="component" value="Unassembled WGS sequence"/>
</dbReference>
<dbReference type="Gene3D" id="2.30.130.40">
    <property type="entry name" value="LON domain-like"/>
    <property type="match status" value="1"/>
</dbReference>
<keyword evidence="3 9" id="KW-0645">Protease</keyword>
<dbReference type="HAMAP" id="MF_01973">
    <property type="entry name" value="lon_bact"/>
    <property type="match status" value="1"/>
</dbReference>
<evidence type="ECO:0000256" key="12">
    <source>
        <dbReference type="RuleBase" id="RU000591"/>
    </source>
</evidence>
<keyword evidence="5 9" id="KW-0378">Hydrolase</keyword>
<comment type="similarity">
    <text evidence="9 10 11 12">Belongs to the peptidase S16 family.</text>
</comment>
<feature type="domain" description="Lon N-terminal" evidence="15">
    <location>
        <begin position="11"/>
        <end position="204"/>
    </location>
</feature>
<dbReference type="InterPro" id="IPR008269">
    <property type="entry name" value="Lon_proteolytic"/>
</dbReference>
<dbReference type="Pfam" id="PF22667">
    <property type="entry name" value="Lon_lid"/>
    <property type="match status" value="1"/>
</dbReference>
<dbReference type="InterPro" id="IPR027065">
    <property type="entry name" value="Lon_Prtase"/>
</dbReference>
<evidence type="ECO:0000256" key="3">
    <source>
        <dbReference type="ARBA" id="ARBA00022670"/>
    </source>
</evidence>
<comment type="subunit">
    <text evidence="9 10">Homohexamer. Organized in a ring with a central cavity.</text>
</comment>
<evidence type="ECO:0000256" key="8">
    <source>
        <dbReference type="ARBA" id="ARBA00023016"/>
    </source>
</evidence>
<evidence type="ECO:0000256" key="2">
    <source>
        <dbReference type="ARBA" id="ARBA00022490"/>
    </source>
</evidence>
<dbReference type="SUPFAM" id="SSF88697">
    <property type="entry name" value="PUA domain-like"/>
    <property type="match status" value="1"/>
</dbReference>
<dbReference type="PANTHER" id="PTHR10046">
    <property type="entry name" value="ATP DEPENDENT LON PROTEASE FAMILY MEMBER"/>
    <property type="match status" value="1"/>
</dbReference>
<feature type="domain" description="Lon proteolytic" evidence="14">
    <location>
        <begin position="592"/>
        <end position="773"/>
    </location>
</feature>
<gene>
    <name evidence="9 16" type="primary">lon</name>
    <name evidence="16" type="ORF">P5G65_13220</name>
</gene>
<evidence type="ECO:0000256" key="1">
    <source>
        <dbReference type="ARBA" id="ARBA00004496"/>
    </source>
</evidence>
<evidence type="ECO:0000256" key="4">
    <source>
        <dbReference type="ARBA" id="ARBA00022741"/>
    </source>
</evidence>
<dbReference type="InterPro" id="IPR027543">
    <property type="entry name" value="Lon_bac"/>
</dbReference>
<dbReference type="Gene3D" id="1.10.8.60">
    <property type="match status" value="1"/>
</dbReference>
<keyword evidence="8 9" id="KW-0346">Stress response</keyword>
<dbReference type="Gene3D" id="1.20.58.1480">
    <property type="match status" value="1"/>
</dbReference>
<dbReference type="InterPro" id="IPR004815">
    <property type="entry name" value="Lon_bac/euk-typ"/>
</dbReference>
<evidence type="ECO:0000256" key="9">
    <source>
        <dbReference type="HAMAP-Rule" id="MF_01973"/>
    </source>
</evidence>
<keyword evidence="6 9" id="KW-0720">Serine protease</keyword>
<keyword evidence="7 9" id="KW-0067">ATP-binding</keyword>
<feature type="active site" evidence="9 11">
    <location>
        <position position="722"/>
    </location>
</feature>
<evidence type="ECO:0000259" key="14">
    <source>
        <dbReference type="PROSITE" id="PS51786"/>
    </source>
</evidence>
<dbReference type="InterPro" id="IPR015947">
    <property type="entry name" value="PUA-like_sf"/>
</dbReference>
<keyword evidence="17" id="KW-1185">Reference proteome</keyword>
<feature type="binding site" evidence="9">
    <location>
        <begin position="356"/>
        <end position="363"/>
    </location>
    <ligand>
        <name>ATP</name>
        <dbReference type="ChEBI" id="CHEBI:30616"/>
    </ligand>
</feature>
<dbReference type="InterPro" id="IPR054594">
    <property type="entry name" value="Lon_lid"/>
</dbReference>
<evidence type="ECO:0000313" key="17">
    <source>
        <dbReference type="Proteomes" id="UP001355653"/>
    </source>
</evidence>
<dbReference type="PROSITE" id="PS01046">
    <property type="entry name" value="LON_SER"/>
    <property type="match status" value="1"/>
</dbReference>
<dbReference type="InterPro" id="IPR008268">
    <property type="entry name" value="Peptidase_S16_AS"/>
</dbReference>
<dbReference type="InterPro" id="IPR020568">
    <property type="entry name" value="Ribosomal_Su5_D2-typ_SF"/>
</dbReference>
<dbReference type="SMART" id="SM00464">
    <property type="entry name" value="LON"/>
    <property type="match status" value="1"/>
</dbReference>
<protein>
    <recommendedName>
        <fullName evidence="9 10">Lon protease</fullName>
        <ecNumber evidence="9 10">3.4.21.53</ecNumber>
    </recommendedName>
    <alternativeName>
        <fullName evidence="9">ATP-dependent protease La</fullName>
    </alternativeName>
</protein>
<dbReference type="GO" id="GO:0004252">
    <property type="term" value="F:serine-type endopeptidase activity"/>
    <property type="evidence" value="ECO:0007669"/>
    <property type="project" value="UniProtKB-EC"/>
</dbReference>
<evidence type="ECO:0000256" key="10">
    <source>
        <dbReference type="PIRNR" id="PIRNR001174"/>
    </source>
</evidence>
<dbReference type="PROSITE" id="PS51787">
    <property type="entry name" value="LON_N"/>
    <property type="match status" value="1"/>
</dbReference>
<evidence type="ECO:0000259" key="15">
    <source>
        <dbReference type="PROSITE" id="PS51787"/>
    </source>
</evidence>